<dbReference type="OrthoDB" id="9801392at2"/>
<evidence type="ECO:0000313" key="4">
    <source>
        <dbReference type="Proteomes" id="UP000295711"/>
    </source>
</evidence>
<comment type="caution">
    <text evidence="3">The sequence shown here is derived from an EMBL/GenBank/DDBJ whole genome shotgun (WGS) entry which is preliminary data.</text>
</comment>
<dbReference type="EMBL" id="SLXA01000005">
    <property type="protein sequence ID" value="TCO84794.1"/>
    <property type="molecule type" value="Genomic_DNA"/>
</dbReference>
<dbReference type="Pfam" id="PF22007">
    <property type="entry name" value="DUF6930"/>
    <property type="match status" value="1"/>
</dbReference>
<dbReference type="Pfam" id="PF23988">
    <property type="entry name" value="DUF7309"/>
    <property type="match status" value="1"/>
</dbReference>
<gene>
    <name evidence="3" type="ORF">EV212_10557</name>
</gene>
<accession>A0A4R2LFR5</accession>
<keyword evidence="4" id="KW-1185">Reference proteome</keyword>
<evidence type="ECO:0000259" key="1">
    <source>
        <dbReference type="Pfam" id="PF22007"/>
    </source>
</evidence>
<protein>
    <submittedName>
        <fullName evidence="3">Uncharacterized protein</fullName>
    </submittedName>
</protein>
<dbReference type="InterPro" id="IPR054216">
    <property type="entry name" value="DUF6930"/>
</dbReference>
<dbReference type="AlphaFoldDB" id="A0A4R2LFR5"/>
<evidence type="ECO:0000259" key="2">
    <source>
        <dbReference type="Pfam" id="PF23988"/>
    </source>
</evidence>
<dbReference type="Proteomes" id="UP000295711">
    <property type="component" value="Unassembled WGS sequence"/>
</dbReference>
<sequence>MASDKLYELAFVYKKTKLWKKLWDNEMFAIKFSDGEIGYVSIMGKGGTYTAIAIYVGDDGFRSFRKIGEDDAEFCSFFKGREYLIQQNCLQVAFESKDALRDEELAEARAYAKKHGIRFSGKNAYPQFLKYVPNKYPWNILSEKEEVHIKEALEMIIEIADQLNKRSAHDFGIKEIDGKSEEVILFKRDNDKIITEMTTLPKEKEEEFPRSDDLDEFTISMLKRIKKKEVFECELVRLPEPVQNEPGEQPFFPMMLMMVSRKDGILLPIDIVMDYEEKPEEILRGMAEALKANKRRPGKLLVRDGRTFALLENFGKQMGIEVRIEEDLSYLDEAQDCMIEELWNDESIDHNISQLMQMIESMEELPDDILASMPEELIEQLEIMIASGILPPELERRIEDILDRI</sequence>
<proteinExistence type="predicted"/>
<organism evidence="3 4">
    <name type="scientific">Frisingicoccus caecimuris</name>
    <dbReference type="NCBI Taxonomy" id="1796636"/>
    <lineage>
        <taxon>Bacteria</taxon>
        <taxon>Bacillati</taxon>
        <taxon>Bacillota</taxon>
        <taxon>Clostridia</taxon>
        <taxon>Lachnospirales</taxon>
        <taxon>Lachnospiraceae</taxon>
        <taxon>Frisingicoccus</taxon>
    </lineage>
</organism>
<evidence type="ECO:0000313" key="3">
    <source>
        <dbReference type="EMBL" id="TCO84794.1"/>
    </source>
</evidence>
<feature type="domain" description="DUF6930" evidence="1">
    <location>
        <begin position="222"/>
        <end position="338"/>
    </location>
</feature>
<dbReference type="RefSeq" id="WP_132090855.1">
    <property type="nucleotide sequence ID" value="NZ_JANKAQ010000007.1"/>
</dbReference>
<reference evidence="3 4" key="1">
    <citation type="submission" date="2019-03" db="EMBL/GenBank/DDBJ databases">
        <title>Genomic Encyclopedia of Type Strains, Phase IV (KMG-IV): sequencing the most valuable type-strain genomes for metagenomic binning, comparative biology and taxonomic classification.</title>
        <authorList>
            <person name="Goeker M."/>
        </authorList>
    </citation>
    <scope>NUCLEOTIDE SEQUENCE [LARGE SCALE GENOMIC DNA]</scope>
    <source>
        <strain evidence="3 4">DSM 28559</strain>
    </source>
</reference>
<dbReference type="InterPro" id="IPR055733">
    <property type="entry name" value="DUF7309"/>
</dbReference>
<name>A0A4R2LFR5_9FIRM</name>
<feature type="domain" description="DUF7309" evidence="2">
    <location>
        <begin position="5"/>
        <end position="168"/>
    </location>
</feature>